<evidence type="ECO:0000256" key="5">
    <source>
        <dbReference type="PROSITE-ProRule" id="PRU00277"/>
    </source>
</evidence>
<feature type="chain" id="PRO_5045552321" description="Peptidyl-prolyl cis-trans isomerase" evidence="7">
    <location>
        <begin position="21"/>
        <end position="317"/>
    </location>
</feature>
<evidence type="ECO:0000313" key="9">
    <source>
        <dbReference type="EMBL" id="GAA1947256.1"/>
    </source>
</evidence>
<reference evidence="10" key="1">
    <citation type="journal article" date="2019" name="Int. J. Syst. Evol. Microbiol.">
        <title>The Global Catalogue of Microorganisms (GCM) 10K type strain sequencing project: providing services to taxonomists for standard genome sequencing and annotation.</title>
        <authorList>
            <consortium name="The Broad Institute Genomics Platform"/>
            <consortium name="The Broad Institute Genome Sequencing Center for Infectious Disease"/>
            <person name="Wu L."/>
            <person name="Ma J."/>
        </authorList>
    </citation>
    <scope>NUCLEOTIDE SEQUENCE [LARGE SCALE GENOMIC DNA]</scope>
    <source>
        <strain evidence="10">JCM 14901</strain>
    </source>
</reference>
<comment type="similarity">
    <text evidence="2 6">Belongs to the FKBP-type PPIase family.</text>
</comment>
<evidence type="ECO:0000256" key="6">
    <source>
        <dbReference type="RuleBase" id="RU003915"/>
    </source>
</evidence>
<protein>
    <recommendedName>
        <fullName evidence="6">Peptidyl-prolyl cis-trans isomerase</fullName>
        <ecNumber evidence="6">5.2.1.8</ecNumber>
    </recommendedName>
</protein>
<dbReference type="Pfam" id="PF00254">
    <property type="entry name" value="FKBP_C"/>
    <property type="match status" value="1"/>
</dbReference>
<dbReference type="InterPro" id="IPR001179">
    <property type="entry name" value="PPIase_FKBP_dom"/>
</dbReference>
<sequence length="317" mass="31618">MRIRPLAALSVAALSALLLAGCSGSGSGASPSPSATGSAASAICASAAPSGSISKGVKVTGDPGKVAKVTFTAPLDIKSAERTVVVEGKGDPIETGDIVNYAASIYDASTGKLIQSGGYDSAIPPVAVTVGSGADQFFGCATQGSRIVMAVPASEQAAATVWVLDVLGTTPVAAWGDPQKPVAGMPTVKLDADSSPTVTLPKGDMPTEFKKATLKKGDGPVVAAGDTVLVQYHGVSWNTGKVFDESWGKQPLSFTVGTGVVQGFSDAVTGETVGSQVIAVLPPSAAYGEGEITDADLKGQTLVFVVDILAAQPPAAK</sequence>
<keyword evidence="3 5" id="KW-0697">Rotamase</keyword>
<dbReference type="PROSITE" id="PS50059">
    <property type="entry name" value="FKBP_PPIASE"/>
    <property type="match status" value="1"/>
</dbReference>
<dbReference type="InterPro" id="IPR046357">
    <property type="entry name" value="PPIase_dom_sf"/>
</dbReference>
<dbReference type="EMBL" id="BAAAOG010000001">
    <property type="protein sequence ID" value="GAA1947256.1"/>
    <property type="molecule type" value="Genomic_DNA"/>
</dbReference>
<dbReference type="SUPFAM" id="SSF54534">
    <property type="entry name" value="FKBP-like"/>
    <property type="match status" value="1"/>
</dbReference>
<gene>
    <name evidence="9" type="ORF">GCM10009776_06610</name>
</gene>
<evidence type="ECO:0000256" key="3">
    <source>
        <dbReference type="ARBA" id="ARBA00023110"/>
    </source>
</evidence>
<feature type="domain" description="PPIase FKBP-type" evidence="8">
    <location>
        <begin position="225"/>
        <end position="312"/>
    </location>
</feature>
<dbReference type="EC" id="5.2.1.8" evidence="6"/>
<dbReference type="PANTHER" id="PTHR43811">
    <property type="entry name" value="FKBP-TYPE PEPTIDYL-PROLYL CIS-TRANS ISOMERASE FKPA"/>
    <property type="match status" value="1"/>
</dbReference>
<keyword evidence="7" id="KW-0732">Signal</keyword>
<dbReference type="GO" id="GO:0016853">
    <property type="term" value="F:isomerase activity"/>
    <property type="evidence" value="ECO:0007669"/>
    <property type="project" value="UniProtKB-KW"/>
</dbReference>
<dbReference type="Gene3D" id="3.10.50.40">
    <property type="match status" value="1"/>
</dbReference>
<evidence type="ECO:0000259" key="8">
    <source>
        <dbReference type="PROSITE" id="PS50059"/>
    </source>
</evidence>
<keyword evidence="4 5" id="KW-0413">Isomerase</keyword>
<keyword evidence="10" id="KW-1185">Reference proteome</keyword>
<evidence type="ECO:0000256" key="4">
    <source>
        <dbReference type="ARBA" id="ARBA00023235"/>
    </source>
</evidence>
<accession>A0ABP5BLN4</accession>
<name>A0ABP5BLN4_9MICO</name>
<evidence type="ECO:0000256" key="2">
    <source>
        <dbReference type="ARBA" id="ARBA00006577"/>
    </source>
</evidence>
<evidence type="ECO:0000256" key="7">
    <source>
        <dbReference type="SAM" id="SignalP"/>
    </source>
</evidence>
<dbReference type="PROSITE" id="PS51257">
    <property type="entry name" value="PROKAR_LIPOPROTEIN"/>
    <property type="match status" value="1"/>
</dbReference>
<comment type="caution">
    <text evidence="9">The sequence shown here is derived from an EMBL/GenBank/DDBJ whole genome shotgun (WGS) entry which is preliminary data.</text>
</comment>
<proteinExistence type="inferred from homology"/>
<dbReference type="Proteomes" id="UP001499933">
    <property type="component" value="Unassembled WGS sequence"/>
</dbReference>
<evidence type="ECO:0000256" key="1">
    <source>
        <dbReference type="ARBA" id="ARBA00000971"/>
    </source>
</evidence>
<organism evidence="9 10">
    <name type="scientific">Microbacterium deminutum</name>
    <dbReference type="NCBI Taxonomy" id="344164"/>
    <lineage>
        <taxon>Bacteria</taxon>
        <taxon>Bacillati</taxon>
        <taxon>Actinomycetota</taxon>
        <taxon>Actinomycetes</taxon>
        <taxon>Micrococcales</taxon>
        <taxon>Microbacteriaceae</taxon>
        <taxon>Microbacterium</taxon>
    </lineage>
</organism>
<comment type="catalytic activity">
    <reaction evidence="1 5 6">
        <text>[protein]-peptidylproline (omega=180) = [protein]-peptidylproline (omega=0)</text>
        <dbReference type="Rhea" id="RHEA:16237"/>
        <dbReference type="Rhea" id="RHEA-COMP:10747"/>
        <dbReference type="Rhea" id="RHEA-COMP:10748"/>
        <dbReference type="ChEBI" id="CHEBI:83833"/>
        <dbReference type="ChEBI" id="CHEBI:83834"/>
        <dbReference type="EC" id="5.2.1.8"/>
    </reaction>
</comment>
<feature type="signal peptide" evidence="7">
    <location>
        <begin position="1"/>
        <end position="20"/>
    </location>
</feature>
<evidence type="ECO:0000313" key="10">
    <source>
        <dbReference type="Proteomes" id="UP001499933"/>
    </source>
</evidence>
<dbReference type="PANTHER" id="PTHR43811:SF19">
    <property type="entry name" value="39 KDA FK506-BINDING NUCLEAR PROTEIN"/>
    <property type="match status" value="1"/>
</dbReference>